<dbReference type="EMBL" id="HE796987">
    <property type="protein sequence ID" value="CCM00506.1"/>
    <property type="molecule type" value="Genomic_DNA"/>
</dbReference>
<dbReference type="InterPro" id="IPR029021">
    <property type="entry name" value="Prot-tyrosine_phosphatase-like"/>
</dbReference>
<evidence type="ECO:0000259" key="5">
    <source>
        <dbReference type="PROSITE" id="PS50054"/>
    </source>
</evidence>
<dbReference type="InterPro" id="IPR020422">
    <property type="entry name" value="TYR_PHOSPHATASE_DUAL_dom"/>
</dbReference>
<evidence type="ECO:0000313" key="8">
    <source>
        <dbReference type="Proteomes" id="UP000006352"/>
    </source>
</evidence>
<sequence>MSRKQKSQISLTMPATALRYSPASPSPSASWRSAQSSAQASLPTEIVPRLFISDICAAESAHTLVSLGITHVLSAMCGRVILPPALPLERLQIPLQDSPFSELANFLPSSTSFVSNALRDPNARVLVHCAQGVSRSSSVVCAYLIAKYGWSPEQALQYVKSKYSQADPNPGFVMQLGEYARSLQGAGQ</sequence>
<dbReference type="PRINTS" id="PR01908">
    <property type="entry name" value="ADSPHPHTASE"/>
</dbReference>
<name>J4I942_9APHY</name>
<evidence type="ECO:0000259" key="6">
    <source>
        <dbReference type="PROSITE" id="PS50056"/>
    </source>
</evidence>
<dbReference type="SMART" id="SM00195">
    <property type="entry name" value="DSPc"/>
    <property type="match status" value="1"/>
</dbReference>
<evidence type="ECO:0000256" key="3">
    <source>
        <dbReference type="ARBA" id="ARBA00022801"/>
    </source>
</evidence>
<dbReference type="OrthoDB" id="10252009at2759"/>
<dbReference type="HOGENOM" id="CLU_027074_9_2_1"/>
<dbReference type="Gene3D" id="3.90.190.10">
    <property type="entry name" value="Protein tyrosine phosphatase superfamily"/>
    <property type="match status" value="1"/>
</dbReference>
<dbReference type="STRING" id="599839.J4I942"/>
<keyword evidence="8" id="KW-1185">Reference proteome</keyword>
<dbReference type="InterPro" id="IPR016130">
    <property type="entry name" value="Tyr_Pase_AS"/>
</dbReference>
<keyword evidence="4" id="KW-0904">Protein phosphatase</keyword>
<comment type="similarity">
    <text evidence="1">Belongs to the protein-tyrosine phosphatase family. Non-receptor class dual specificity subfamily.</text>
</comment>
<dbReference type="GO" id="GO:0043409">
    <property type="term" value="P:negative regulation of MAPK cascade"/>
    <property type="evidence" value="ECO:0007669"/>
    <property type="project" value="TreeGrafter"/>
</dbReference>
<evidence type="ECO:0000313" key="7">
    <source>
        <dbReference type="EMBL" id="CCM00506.1"/>
    </source>
</evidence>
<evidence type="ECO:0000256" key="2">
    <source>
        <dbReference type="ARBA" id="ARBA00013064"/>
    </source>
</evidence>
<keyword evidence="3" id="KW-0378">Hydrolase</keyword>
<dbReference type="InterPro" id="IPR000387">
    <property type="entry name" value="Tyr_Pase_dom"/>
</dbReference>
<feature type="domain" description="Tyrosine-protein phosphatase" evidence="5">
    <location>
        <begin position="42"/>
        <end position="185"/>
    </location>
</feature>
<dbReference type="InterPro" id="IPR000340">
    <property type="entry name" value="Dual-sp_phosphatase_cat-dom"/>
</dbReference>
<dbReference type="GO" id="GO:0004725">
    <property type="term" value="F:protein tyrosine phosphatase activity"/>
    <property type="evidence" value="ECO:0007669"/>
    <property type="project" value="UniProtKB-EC"/>
</dbReference>
<protein>
    <recommendedName>
        <fullName evidence="2">protein-tyrosine-phosphatase</fullName>
        <ecNumber evidence="2">3.1.3.48</ecNumber>
    </recommendedName>
</protein>
<accession>J4I942</accession>
<dbReference type="GeneID" id="24095417"/>
<evidence type="ECO:0000256" key="1">
    <source>
        <dbReference type="ARBA" id="ARBA00008601"/>
    </source>
</evidence>
<evidence type="ECO:0000256" key="4">
    <source>
        <dbReference type="ARBA" id="ARBA00022912"/>
    </source>
</evidence>
<dbReference type="Pfam" id="PF00782">
    <property type="entry name" value="DSPc"/>
    <property type="match status" value="1"/>
</dbReference>
<dbReference type="EC" id="3.1.3.48" evidence="2"/>
<dbReference type="PROSITE" id="PS00383">
    <property type="entry name" value="TYR_PHOSPHATASE_1"/>
    <property type="match status" value="1"/>
</dbReference>
<proteinExistence type="inferred from homology"/>
<dbReference type="CDD" id="cd14498">
    <property type="entry name" value="DSP"/>
    <property type="match status" value="1"/>
</dbReference>
<dbReference type="RefSeq" id="XP_012179789.1">
    <property type="nucleotide sequence ID" value="XM_012324399.1"/>
</dbReference>
<dbReference type="AlphaFoldDB" id="J4I942"/>
<gene>
    <name evidence="7" type="ORF">FIBRA_02540</name>
</gene>
<dbReference type="InParanoid" id="J4I942"/>
<dbReference type="GO" id="GO:0005737">
    <property type="term" value="C:cytoplasm"/>
    <property type="evidence" value="ECO:0007669"/>
    <property type="project" value="TreeGrafter"/>
</dbReference>
<reference evidence="7 8" key="1">
    <citation type="journal article" date="2012" name="Appl. Environ. Microbiol.">
        <title>Short-read sequencing for genomic analysis of the brown rot fungus Fibroporia radiculosa.</title>
        <authorList>
            <person name="Tang J.D."/>
            <person name="Perkins A.D."/>
            <person name="Sonstegard T.S."/>
            <person name="Schroeder S.G."/>
            <person name="Burgess S.C."/>
            <person name="Diehl S.V."/>
        </authorList>
    </citation>
    <scope>NUCLEOTIDE SEQUENCE [LARGE SCALE GENOMIC DNA]</scope>
    <source>
        <strain evidence="7 8">TFFH 294</strain>
    </source>
</reference>
<dbReference type="Proteomes" id="UP000006352">
    <property type="component" value="Unassembled WGS sequence"/>
</dbReference>
<dbReference type="PROSITE" id="PS50054">
    <property type="entry name" value="TYR_PHOSPHATASE_DUAL"/>
    <property type="match status" value="1"/>
</dbReference>
<organism evidence="7 8">
    <name type="scientific">Fibroporia radiculosa</name>
    <dbReference type="NCBI Taxonomy" id="599839"/>
    <lineage>
        <taxon>Eukaryota</taxon>
        <taxon>Fungi</taxon>
        <taxon>Dikarya</taxon>
        <taxon>Basidiomycota</taxon>
        <taxon>Agaricomycotina</taxon>
        <taxon>Agaricomycetes</taxon>
        <taxon>Polyporales</taxon>
        <taxon>Fibroporiaceae</taxon>
        <taxon>Fibroporia</taxon>
    </lineage>
</organism>
<dbReference type="PROSITE" id="PS50056">
    <property type="entry name" value="TYR_PHOSPHATASE_2"/>
    <property type="match status" value="1"/>
</dbReference>
<dbReference type="SUPFAM" id="SSF52799">
    <property type="entry name" value="(Phosphotyrosine protein) phosphatases II"/>
    <property type="match status" value="1"/>
</dbReference>
<dbReference type="PANTHER" id="PTHR10159:SF519">
    <property type="entry name" value="DUAL SPECIFICITY PROTEIN PHOSPHATASE MPK3"/>
    <property type="match status" value="1"/>
</dbReference>
<dbReference type="PANTHER" id="PTHR10159">
    <property type="entry name" value="DUAL SPECIFICITY PROTEIN PHOSPHATASE"/>
    <property type="match status" value="1"/>
</dbReference>
<feature type="domain" description="Tyrosine specific protein phosphatases" evidence="6">
    <location>
        <begin position="104"/>
        <end position="162"/>
    </location>
</feature>